<gene>
    <name evidence="1" type="ordered locus">HMPREF0733_10904</name>
</gene>
<dbReference type="EMBL" id="CP002280">
    <property type="protein sequence ID" value="ADP40361.1"/>
    <property type="molecule type" value="Genomic_DNA"/>
</dbReference>
<name>E3H322_ROTDC</name>
<protein>
    <submittedName>
        <fullName evidence="1">Uncharacterized protein</fullName>
    </submittedName>
</protein>
<dbReference type="KEGG" id="rdn:HMPREF0733_10904"/>
<dbReference type="HOGENOM" id="CLU_3204822_0_0_11"/>
<sequence length="45" mass="5028">MYFRIFEPYIQLSSGALSGYRNEKPWKIGSWCASGAGLAARFPSL</sequence>
<evidence type="ECO:0000313" key="1">
    <source>
        <dbReference type="EMBL" id="ADP40361.1"/>
    </source>
</evidence>
<evidence type="ECO:0000313" key="2">
    <source>
        <dbReference type="Proteomes" id="UP000000387"/>
    </source>
</evidence>
<dbReference type="AlphaFoldDB" id="E3H322"/>
<dbReference type="Proteomes" id="UP000000387">
    <property type="component" value="Chromosome"/>
</dbReference>
<organism evidence="1 2">
    <name type="scientific">Rothia dentocariosa (strain ATCC 17931 / CDC X599 / XDIA)</name>
    <dbReference type="NCBI Taxonomy" id="762948"/>
    <lineage>
        <taxon>Bacteria</taxon>
        <taxon>Bacillati</taxon>
        <taxon>Actinomycetota</taxon>
        <taxon>Actinomycetes</taxon>
        <taxon>Micrococcales</taxon>
        <taxon>Micrococcaceae</taxon>
        <taxon>Rothia</taxon>
    </lineage>
</organism>
<proteinExistence type="predicted"/>
<accession>E3H322</accession>
<reference evidence="2" key="1">
    <citation type="submission" date="2010-10" db="EMBL/GenBank/DDBJ databases">
        <title>The complete genome of Rothia dentocariosa ATCC 17931.</title>
        <authorList>
            <person name="Muzny D."/>
            <person name="Qin X."/>
            <person name="Buhay C."/>
            <person name="Dugan-Rocha S."/>
            <person name="Ding Y."/>
            <person name="Chen G."/>
            <person name="Hawes A."/>
            <person name="Holder M."/>
            <person name="Jhangiani S."/>
            <person name="Johnson A."/>
            <person name="Khan Z."/>
            <person name="Li Z."/>
            <person name="Liu W."/>
            <person name="Liu X."/>
            <person name="Perez L."/>
            <person name="Shen H."/>
            <person name="Wang Q."/>
            <person name="Watt J."/>
            <person name="Xi L."/>
            <person name="Xin Y."/>
            <person name="Zhou J."/>
            <person name="Deng J."/>
            <person name="Jiang H."/>
            <person name="Liu Y."/>
            <person name="Qu J."/>
            <person name="Song X.-Z."/>
            <person name="Zhang L."/>
            <person name="Villasana D."/>
            <person name="Johnson A."/>
            <person name="Liu J."/>
            <person name="Liyanage D."/>
            <person name="Lorensuhewa L."/>
            <person name="Robinson T."/>
            <person name="Song A."/>
            <person name="Song B.-B."/>
            <person name="Dinh H."/>
            <person name="Thornton R."/>
            <person name="Coyle M."/>
            <person name="Francisco L."/>
            <person name="Jackson L."/>
            <person name="Javaid M."/>
            <person name="Korchina V."/>
            <person name="Kovar C."/>
            <person name="Mata R."/>
            <person name="Mathew T."/>
            <person name="Ngo R."/>
            <person name="Nguyen L."/>
            <person name="Nguyen N."/>
            <person name="Okwuonu G."/>
            <person name="Ongeri F."/>
            <person name="Pham C."/>
            <person name="Simmons D."/>
            <person name="Wilczek-Boney K."/>
            <person name="Hale W."/>
            <person name="Jakkamsetti A."/>
            <person name="Pham P."/>
            <person name="Ruth R."/>
            <person name="San Lucas F."/>
            <person name="Warren J."/>
            <person name="Zhang J."/>
            <person name="Zhao Z."/>
            <person name="Zhou C."/>
            <person name="Zhu D."/>
            <person name="Lee S."/>
            <person name="Bess C."/>
            <person name="Blankenburg K."/>
            <person name="Forbes L."/>
            <person name="Fu Q."/>
            <person name="Gubbala S."/>
            <person name="Hirani K."/>
            <person name="Jayaseelan J.C."/>
            <person name="Lara F."/>
            <person name="Munidasa M."/>
            <person name="Palculict T."/>
            <person name="Patil S."/>
            <person name="Pu L.-L."/>
            <person name="Saada N."/>
            <person name="Tang L."/>
            <person name="Weissenberger G."/>
            <person name="Zhu Y."/>
            <person name="Hemphill L."/>
            <person name="Shang Y."/>
            <person name="Youmans B."/>
            <person name="Ayvaz T."/>
            <person name="Ross M."/>
            <person name="Santibanez J."/>
            <person name="Aqrawi P."/>
            <person name="Gross S."/>
            <person name="Joshi V."/>
            <person name="Fowler G."/>
            <person name="Nazareth L."/>
            <person name="Reid J."/>
            <person name="Worley K."/>
            <person name="Petrosino J."/>
            <person name="Highlander S."/>
            <person name="Gibbs R."/>
        </authorList>
    </citation>
    <scope>NUCLEOTIDE SEQUENCE [LARGE SCALE GENOMIC DNA]</scope>
    <source>
        <strain evidence="2">ATCC 17931 / CDC X599 / XDIA</strain>
    </source>
</reference>